<dbReference type="eggNOG" id="KOG0059">
    <property type="taxonomic scope" value="Eukaryota"/>
</dbReference>
<feature type="transmembrane region" description="Helical" evidence="7">
    <location>
        <begin position="253"/>
        <end position="271"/>
    </location>
</feature>
<dbReference type="InterPro" id="IPR026082">
    <property type="entry name" value="ABCA"/>
</dbReference>
<dbReference type="InterPro" id="IPR003593">
    <property type="entry name" value="AAA+_ATPase"/>
</dbReference>
<dbReference type="STRING" id="7260.B4MWR6"/>
<dbReference type="InParanoid" id="B4MWR6"/>
<evidence type="ECO:0000259" key="8">
    <source>
        <dbReference type="PROSITE" id="PS50893"/>
    </source>
</evidence>
<keyword evidence="9" id="KW-0378">Hydrolase</keyword>
<dbReference type="PhylomeDB" id="B4MWR6"/>
<dbReference type="PANTHER" id="PTHR19229">
    <property type="entry name" value="ATP-BINDING CASSETTE TRANSPORTER SUBFAMILY A ABCA"/>
    <property type="match status" value="1"/>
</dbReference>
<dbReference type="SMART" id="SM00382">
    <property type="entry name" value="AAA"/>
    <property type="match status" value="1"/>
</dbReference>
<keyword evidence="6 7" id="KW-0472">Membrane</keyword>
<dbReference type="EMBL" id="CH963857">
    <property type="protein sequence ID" value="EDW76555.1"/>
    <property type="molecule type" value="Genomic_DNA"/>
</dbReference>
<sequence>MQNEDQELKMIKRLSRGIYSMIALALMGLPILMIMRVFATPEVQKKIVYEAIEIDSLDKMHEELARVQNYTNIMVVEKVLFTPNQVAFEKIIALTAKKLHLKDGYQACESEDEIERLIKYDGIFAGVVFRSDGKPIPTITDLPNILDYVLRFSPFLMTSENECNKDIWATNDLYPPIEELLSGGPRPSERNTDYDGKPPGYVQEGFLPLQHAIAMSYLELKNAQEPDIFPHINMMKFPYRQYIEDKVFVAIKLWLPIVFLLAYVVPSYFMVRTMCDELDRSFMKTLKINHLNWWAWAAVLMGIQGFITFLILIILNAEWYGGAIIHCSQWTAVIFFLCCYILANCAFVLMLSVVVIRKRSNVKFGILLHLLTYLPFPLIFIFYFDIPLGYKMICSLFLNTGLAMGINIINDLEHTNEGLKWNNYNRPLFASDGLSMLHVNEMLLLSSLLYIGITLYVDNLYSPDVSAVNLDKESMSKKFYYPLTNFIDFIRRLWRKRRKHSSVVKMVGNSLLRALTTHEDDLYEDQPRQQGILPSATIRNTANRHISNDPDVNVYQQKSALPLQSPGPIPPKRRFQNHVLTSREVASSSSSIGEYTQRPPRSKVPKITVVPTDGAKASITSVQLSFENVHLPSQATFNESLEDLENGIEVIDVSKVVGNTSYLKNINMIIHPKEITVFLIRDKSAGRLLLSKIIAGIIKPTSGKVIVNGIDMQQSKHMDTSRLITMVPSQSIVINELTVCENFYFYLNLRGVRTSGQIDREISKYVNLMHAEITTLNEFAEFLSENMARRLNLCCALCGGKHGIIVDEPTMGLDQNNRHYMWDLLKLEARSRTIIVNTAYSDEAELLGDRIGLINCGQLMCYGPTKELMNKFCSDYVLICEKSTTTKLNWSGLKKLIYHHIPEGAKILPNTGNNIKISIPGDHGSQLAGILNDLERNGSENGIQKFWVKLRSLRQVFHCSQTERKEYVENLRRVTLQSEATFDESTIETNSDDRTRVTFNALVVKRFIYMQHYFWVPLLVMIIMVICLCLENPSTHLQHLPSMNISIHSYPNSVALLKLGTDIIPYSPSFEIAQGYADYQEVLVKARNTEDHTFKYINGRREMIQYLLFQQLVSEMSVKTFFVAGAGIRENLITCLWNNKLLHSAPISLNLIHNAIAQQFVGPDAEIRVENHPVPFTNRDMLDLINTRHRMNMGLGSIMIFIICLALTIMIVPVISDHNLGTGHLMYMGAASPNLYWATQFICDMGCYMAGIIYLMALLLLYDKFGKLENTEYDDAVLIILMIAVFILFGLSVIPFIYILTVFFGQFIFDWSGTLLILLGSTVLLLLVIPCMIMEIEHVVDLYYLFCWSPSINLNRAMKYLHIQRALMRACDIIGGCAAYPDCCDMPGYLGYDYPGILVPISILIALGFVYGFIFILLLQVDLEWKRWRSVTRERSENKRLKKKNRHNIKHNPLAEDVLQEKERVNSFSPEEVKQKPLILTGVSKRIKNRNYLTDVTFAVEPHDVFGLVGIFGSGKSKIIELAAGISSIDRGDMHINGTSVRHKQSISRKMISYCPRSNALIESMTVSENLHFYCAIHGRKSKFVADIIREVTTNLGLEPELEKLVKDLSYATRRKIMLAITVTSNAKIVLMDEPTRGLDGDSRLQMWRIINLLRDKGRTIILTTDSMDECIALCNRIGIMVNGSLISIGSVNHLTSKFSNGSILQIRLPGTTSFKSQITIEESSSLSHASHLGYSSASSRTSVQEIFQRQTWKLQDSTSSGQALWFERCHRYRDIQRFIEAELPQAKLEEEYRNVLTYYISFKSMPLSRVFMAMEAAKDVFNLDSYRVTRTSLVDIFDSFVKAHVHFWIKKDTEKQNPASRTSVYLRRSESILRD</sequence>
<evidence type="ECO:0000256" key="5">
    <source>
        <dbReference type="ARBA" id="ARBA00022989"/>
    </source>
</evidence>
<evidence type="ECO:0000256" key="3">
    <source>
        <dbReference type="ARBA" id="ARBA00022741"/>
    </source>
</evidence>
<dbReference type="Pfam" id="PF12698">
    <property type="entry name" value="ABC2_membrane_3"/>
    <property type="match status" value="1"/>
</dbReference>
<feature type="transmembrane region" description="Helical" evidence="7">
    <location>
        <begin position="1315"/>
        <end position="1333"/>
    </location>
</feature>
<comment type="subcellular location">
    <subcellularLocation>
        <location evidence="1">Membrane</location>
        <topology evidence="1">Multi-pass membrane protein</topology>
    </subcellularLocation>
</comment>
<feature type="domain" description="ABC transporter" evidence="8">
    <location>
        <begin position="1478"/>
        <end position="1708"/>
    </location>
</feature>
<dbReference type="GO" id="GO:0005524">
    <property type="term" value="F:ATP binding"/>
    <property type="evidence" value="ECO:0007669"/>
    <property type="project" value="UniProtKB-KW"/>
</dbReference>
<dbReference type="PROSITE" id="PS50893">
    <property type="entry name" value="ABC_TRANSPORTER_2"/>
    <property type="match status" value="2"/>
</dbReference>
<reference evidence="9 10" key="1">
    <citation type="journal article" date="2007" name="Nature">
        <title>Evolution of genes and genomes on the Drosophila phylogeny.</title>
        <authorList>
            <consortium name="Drosophila 12 Genomes Consortium"/>
            <person name="Clark A.G."/>
            <person name="Eisen M.B."/>
            <person name="Smith D.R."/>
            <person name="Bergman C.M."/>
            <person name="Oliver B."/>
            <person name="Markow T.A."/>
            <person name="Kaufman T.C."/>
            <person name="Kellis M."/>
            <person name="Gelbart W."/>
            <person name="Iyer V.N."/>
            <person name="Pollard D.A."/>
            <person name="Sackton T.B."/>
            <person name="Larracuente A.M."/>
            <person name="Singh N.D."/>
            <person name="Abad J.P."/>
            <person name="Abt D.N."/>
            <person name="Adryan B."/>
            <person name="Aguade M."/>
            <person name="Akashi H."/>
            <person name="Anderson W.W."/>
            <person name="Aquadro C.F."/>
            <person name="Ardell D.H."/>
            <person name="Arguello R."/>
            <person name="Artieri C.G."/>
            <person name="Barbash D.A."/>
            <person name="Barker D."/>
            <person name="Barsanti P."/>
            <person name="Batterham P."/>
            <person name="Batzoglou S."/>
            <person name="Begun D."/>
            <person name="Bhutkar A."/>
            <person name="Blanco E."/>
            <person name="Bosak S.A."/>
            <person name="Bradley R.K."/>
            <person name="Brand A.D."/>
            <person name="Brent M.R."/>
            <person name="Brooks A.N."/>
            <person name="Brown R.H."/>
            <person name="Butlin R.K."/>
            <person name="Caggese C."/>
            <person name="Calvi B.R."/>
            <person name="Bernardo de Carvalho A."/>
            <person name="Caspi A."/>
            <person name="Castrezana S."/>
            <person name="Celniker S.E."/>
            <person name="Chang J.L."/>
            <person name="Chapple C."/>
            <person name="Chatterji S."/>
            <person name="Chinwalla A."/>
            <person name="Civetta A."/>
            <person name="Clifton S.W."/>
            <person name="Comeron J.M."/>
            <person name="Costello J.C."/>
            <person name="Coyne J.A."/>
            <person name="Daub J."/>
            <person name="David R.G."/>
            <person name="Delcher A.L."/>
            <person name="Delehaunty K."/>
            <person name="Do C.B."/>
            <person name="Ebling H."/>
            <person name="Edwards K."/>
            <person name="Eickbush T."/>
            <person name="Evans J.D."/>
            <person name="Filipski A."/>
            <person name="Findeiss S."/>
            <person name="Freyhult E."/>
            <person name="Fulton L."/>
            <person name="Fulton R."/>
            <person name="Garcia A.C."/>
            <person name="Gardiner A."/>
            <person name="Garfield D.A."/>
            <person name="Garvin B.E."/>
            <person name="Gibson G."/>
            <person name="Gilbert D."/>
            <person name="Gnerre S."/>
            <person name="Godfrey J."/>
            <person name="Good R."/>
            <person name="Gotea V."/>
            <person name="Gravely B."/>
            <person name="Greenberg A.J."/>
            <person name="Griffiths-Jones S."/>
            <person name="Gross S."/>
            <person name="Guigo R."/>
            <person name="Gustafson E.A."/>
            <person name="Haerty W."/>
            <person name="Hahn M.W."/>
            <person name="Halligan D.L."/>
            <person name="Halpern A.L."/>
            <person name="Halter G.M."/>
            <person name="Han M.V."/>
            <person name="Heger A."/>
            <person name="Hillier L."/>
            <person name="Hinrichs A.S."/>
            <person name="Holmes I."/>
            <person name="Hoskins R.A."/>
            <person name="Hubisz M.J."/>
            <person name="Hultmark D."/>
            <person name="Huntley M.A."/>
            <person name="Jaffe D.B."/>
            <person name="Jagadeeshan S."/>
            <person name="Jeck W.R."/>
            <person name="Johnson J."/>
            <person name="Jones C.D."/>
            <person name="Jordan W.C."/>
            <person name="Karpen G.H."/>
            <person name="Kataoka E."/>
            <person name="Keightley P.D."/>
            <person name="Kheradpour P."/>
            <person name="Kirkness E.F."/>
            <person name="Koerich L.B."/>
            <person name="Kristiansen K."/>
            <person name="Kudrna D."/>
            <person name="Kulathinal R.J."/>
            <person name="Kumar S."/>
            <person name="Kwok R."/>
            <person name="Lander E."/>
            <person name="Langley C.H."/>
            <person name="Lapoint R."/>
            <person name="Lazzaro B.P."/>
            <person name="Lee S.J."/>
            <person name="Levesque L."/>
            <person name="Li R."/>
            <person name="Lin C.F."/>
            <person name="Lin M.F."/>
            <person name="Lindblad-Toh K."/>
            <person name="Llopart A."/>
            <person name="Long M."/>
            <person name="Low L."/>
            <person name="Lozovsky E."/>
            <person name="Lu J."/>
            <person name="Luo M."/>
            <person name="Machado C.A."/>
            <person name="Makalowski W."/>
            <person name="Marzo M."/>
            <person name="Matsuda M."/>
            <person name="Matzkin L."/>
            <person name="McAllister B."/>
            <person name="McBride C.S."/>
            <person name="McKernan B."/>
            <person name="McKernan K."/>
            <person name="Mendez-Lago M."/>
            <person name="Minx P."/>
            <person name="Mollenhauer M.U."/>
            <person name="Montooth K."/>
            <person name="Mount S.M."/>
            <person name="Mu X."/>
            <person name="Myers E."/>
            <person name="Negre B."/>
            <person name="Newfeld S."/>
            <person name="Nielsen R."/>
            <person name="Noor M.A."/>
            <person name="O'Grady P."/>
            <person name="Pachter L."/>
            <person name="Papaceit M."/>
            <person name="Parisi M.J."/>
            <person name="Parisi M."/>
            <person name="Parts L."/>
            <person name="Pedersen J.S."/>
            <person name="Pesole G."/>
            <person name="Phillippy A.M."/>
            <person name="Ponting C.P."/>
            <person name="Pop M."/>
            <person name="Porcelli D."/>
            <person name="Powell J.R."/>
            <person name="Prohaska S."/>
            <person name="Pruitt K."/>
            <person name="Puig M."/>
            <person name="Quesneville H."/>
            <person name="Ram K.R."/>
            <person name="Rand D."/>
            <person name="Rasmussen M.D."/>
            <person name="Reed L.K."/>
            <person name="Reenan R."/>
            <person name="Reily A."/>
            <person name="Remington K.A."/>
            <person name="Rieger T.T."/>
            <person name="Ritchie M.G."/>
            <person name="Robin C."/>
            <person name="Rogers Y.H."/>
            <person name="Rohde C."/>
            <person name="Rozas J."/>
            <person name="Rubenfield M.J."/>
            <person name="Ruiz A."/>
            <person name="Russo S."/>
            <person name="Salzberg S.L."/>
            <person name="Sanchez-Gracia A."/>
            <person name="Saranga D.J."/>
            <person name="Sato H."/>
            <person name="Schaeffer S.W."/>
            <person name="Schatz M.C."/>
            <person name="Schlenke T."/>
            <person name="Schwartz R."/>
            <person name="Segarra C."/>
            <person name="Singh R.S."/>
            <person name="Sirot L."/>
            <person name="Sirota M."/>
            <person name="Sisneros N.B."/>
            <person name="Smith C.D."/>
            <person name="Smith T.F."/>
            <person name="Spieth J."/>
            <person name="Stage D.E."/>
            <person name="Stark A."/>
            <person name="Stephan W."/>
            <person name="Strausberg R.L."/>
            <person name="Strempel S."/>
            <person name="Sturgill D."/>
            <person name="Sutton G."/>
            <person name="Sutton G.G."/>
            <person name="Tao W."/>
            <person name="Teichmann S."/>
            <person name="Tobari Y.N."/>
            <person name="Tomimura Y."/>
            <person name="Tsolas J.M."/>
            <person name="Valente V.L."/>
            <person name="Venter E."/>
            <person name="Venter J.C."/>
            <person name="Vicario S."/>
            <person name="Vieira F.G."/>
            <person name="Vilella A.J."/>
            <person name="Villasante A."/>
            <person name="Walenz B."/>
            <person name="Wang J."/>
            <person name="Wasserman M."/>
            <person name="Watts T."/>
            <person name="Wilson D."/>
            <person name="Wilson R.K."/>
            <person name="Wing R.A."/>
            <person name="Wolfner M.F."/>
            <person name="Wong A."/>
            <person name="Wong G.K."/>
            <person name="Wu C.I."/>
            <person name="Wu G."/>
            <person name="Yamamoto D."/>
            <person name="Yang H.P."/>
            <person name="Yang S.P."/>
            <person name="Yorke J.A."/>
            <person name="Yoshida K."/>
            <person name="Zdobnov E."/>
            <person name="Zhang P."/>
            <person name="Zhang Y."/>
            <person name="Zimin A.V."/>
            <person name="Baldwin J."/>
            <person name="Abdouelleil A."/>
            <person name="Abdulkadir J."/>
            <person name="Abebe A."/>
            <person name="Abera B."/>
            <person name="Abreu J."/>
            <person name="Acer S.C."/>
            <person name="Aftuck L."/>
            <person name="Alexander A."/>
            <person name="An P."/>
            <person name="Anderson E."/>
            <person name="Anderson S."/>
            <person name="Arachi H."/>
            <person name="Azer M."/>
            <person name="Bachantsang P."/>
            <person name="Barry A."/>
            <person name="Bayul T."/>
            <person name="Berlin A."/>
            <person name="Bessette D."/>
            <person name="Bloom T."/>
            <person name="Blye J."/>
            <person name="Boguslavskiy L."/>
            <person name="Bonnet C."/>
            <person name="Boukhgalter B."/>
            <person name="Bourzgui I."/>
            <person name="Brown A."/>
            <person name="Cahill P."/>
            <person name="Channer S."/>
            <person name="Cheshatsang Y."/>
            <person name="Chuda L."/>
            <person name="Citroen M."/>
            <person name="Collymore A."/>
            <person name="Cooke P."/>
            <person name="Costello M."/>
            <person name="D'Aco K."/>
            <person name="Daza R."/>
            <person name="De Haan G."/>
            <person name="DeGray S."/>
            <person name="DeMaso C."/>
            <person name="Dhargay N."/>
            <person name="Dooley K."/>
            <person name="Dooley E."/>
            <person name="Doricent M."/>
            <person name="Dorje P."/>
            <person name="Dorjee K."/>
            <person name="Dupes A."/>
            <person name="Elong R."/>
            <person name="Falk J."/>
            <person name="Farina A."/>
            <person name="Faro S."/>
            <person name="Ferguson D."/>
            <person name="Fisher S."/>
            <person name="Foley C.D."/>
            <person name="Franke A."/>
            <person name="Friedrich D."/>
            <person name="Gadbois L."/>
            <person name="Gearin G."/>
            <person name="Gearin C.R."/>
            <person name="Giannoukos G."/>
            <person name="Goode T."/>
            <person name="Graham J."/>
            <person name="Grandbois E."/>
            <person name="Grewal S."/>
            <person name="Gyaltsen K."/>
            <person name="Hafez N."/>
            <person name="Hagos B."/>
            <person name="Hall J."/>
            <person name="Henson C."/>
            <person name="Hollinger A."/>
            <person name="Honan T."/>
            <person name="Huard M.D."/>
            <person name="Hughes L."/>
            <person name="Hurhula B."/>
            <person name="Husby M.E."/>
            <person name="Kamat A."/>
            <person name="Kanga B."/>
            <person name="Kashin S."/>
            <person name="Khazanovich D."/>
            <person name="Kisner P."/>
            <person name="Lance K."/>
            <person name="Lara M."/>
            <person name="Lee W."/>
            <person name="Lennon N."/>
            <person name="Letendre F."/>
            <person name="LeVine R."/>
            <person name="Lipovsky A."/>
            <person name="Liu X."/>
            <person name="Liu J."/>
            <person name="Liu S."/>
            <person name="Lokyitsang T."/>
            <person name="Lokyitsang Y."/>
            <person name="Lubonja R."/>
            <person name="Lui A."/>
            <person name="MacDonald P."/>
            <person name="Magnisalis V."/>
            <person name="Maru K."/>
            <person name="Matthews C."/>
            <person name="McCusker W."/>
            <person name="McDonough S."/>
            <person name="Mehta T."/>
            <person name="Meldrim J."/>
            <person name="Meneus L."/>
            <person name="Mihai O."/>
            <person name="Mihalev A."/>
            <person name="Mihova T."/>
            <person name="Mittelman R."/>
            <person name="Mlenga V."/>
            <person name="Montmayeur A."/>
            <person name="Mulrain L."/>
            <person name="Navidi A."/>
            <person name="Naylor J."/>
            <person name="Negash T."/>
            <person name="Nguyen T."/>
            <person name="Nguyen N."/>
            <person name="Nicol R."/>
            <person name="Norbu C."/>
            <person name="Norbu N."/>
            <person name="Novod N."/>
            <person name="O'Neill B."/>
            <person name="Osman S."/>
            <person name="Markiewicz E."/>
            <person name="Oyono O.L."/>
            <person name="Patti C."/>
            <person name="Phunkhang P."/>
            <person name="Pierre F."/>
            <person name="Priest M."/>
            <person name="Raghuraman S."/>
            <person name="Rege F."/>
            <person name="Reyes R."/>
            <person name="Rise C."/>
            <person name="Rogov P."/>
            <person name="Ross K."/>
            <person name="Ryan E."/>
            <person name="Settipalli S."/>
            <person name="Shea T."/>
            <person name="Sherpa N."/>
            <person name="Shi L."/>
            <person name="Shih D."/>
            <person name="Sparrow T."/>
            <person name="Spaulding J."/>
            <person name="Stalker J."/>
            <person name="Stange-Thomann N."/>
            <person name="Stavropoulos S."/>
            <person name="Stone C."/>
            <person name="Strader C."/>
            <person name="Tesfaye S."/>
            <person name="Thomson T."/>
            <person name="Thoulutsang Y."/>
            <person name="Thoulutsang D."/>
            <person name="Topham K."/>
            <person name="Topping I."/>
            <person name="Tsamla T."/>
            <person name="Vassiliev H."/>
            <person name="Vo A."/>
            <person name="Wangchuk T."/>
            <person name="Wangdi T."/>
            <person name="Weiand M."/>
            <person name="Wilkinson J."/>
            <person name="Wilson A."/>
            <person name="Yadav S."/>
            <person name="Young G."/>
            <person name="Yu Q."/>
            <person name="Zembek L."/>
            <person name="Zhong D."/>
            <person name="Zimmer A."/>
            <person name="Zwirko Z."/>
            <person name="Jaffe D.B."/>
            <person name="Alvarez P."/>
            <person name="Brockman W."/>
            <person name="Butler J."/>
            <person name="Chin C."/>
            <person name="Gnerre S."/>
            <person name="Grabherr M."/>
            <person name="Kleber M."/>
            <person name="Mauceli E."/>
            <person name="MacCallum I."/>
        </authorList>
    </citation>
    <scope>NUCLEOTIDE SEQUENCE [LARGE SCALE GENOMIC DNA]</scope>
    <source>
        <strain evidence="10">Tucson 14030-0811.24</strain>
    </source>
</reference>
<dbReference type="GO" id="GO:0016887">
    <property type="term" value="F:ATP hydrolysis activity"/>
    <property type="evidence" value="ECO:0007669"/>
    <property type="project" value="InterPro"/>
</dbReference>
<accession>B4MWR6</accession>
<evidence type="ECO:0000313" key="10">
    <source>
        <dbReference type="Proteomes" id="UP000007798"/>
    </source>
</evidence>
<protein>
    <recommendedName>
        <fullName evidence="8">ABC transporter domain-containing protein</fullName>
    </recommendedName>
</protein>
<keyword evidence="5 7" id="KW-1133">Transmembrane helix</keyword>
<evidence type="ECO:0000256" key="4">
    <source>
        <dbReference type="ARBA" id="ARBA00022840"/>
    </source>
</evidence>
<name>B4MWR6_DROWI</name>
<evidence type="ECO:0000256" key="2">
    <source>
        <dbReference type="ARBA" id="ARBA00022692"/>
    </source>
</evidence>
<dbReference type="InterPro" id="IPR027417">
    <property type="entry name" value="P-loop_NTPase"/>
</dbReference>
<feature type="transmembrane region" description="Helical" evidence="7">
    <location>
        <begin position="1195"/>
        <end position="1215"/>
    </location>
</feature>
<dbReference type="Pfam" id="PF00005">
    <property type="entry name" value="ABC_tran"/>
    <property type="match status" value="2"/>
</dbReference>
<keyword evidence="10" id="KW-1185">Reference proteome</keyword>
<organism evidence="9 10">
    <name type="scientific">Drosophila willistoni</name>
    <name type="common">Fruit fly</name>
    <dbReference type="NCBI Taxonomy" id="7260"/>
    <lineage>
        <taxon>Eukaryota</taxon>
        <taxon>Metazoa</taxon>
        <taxon>Ecdysozoa</taxon>
        <taxon>Arthropoda</taxon>
        <taxon>Hexapoda</taxon>
        <taxon>Insecta</taxon>
        <taxon>Pterygota</taxon>
        <taxon>Neoptera</taxon>
        <taxon>Endopterygota</taxon>
        <taxon>Diptera</taxon>
        <taxon>Brachycera</taxon>
        <taxon>Muscomorpha</taxon>
        <taxon>Ephydroidea</taxon>
        <taxon>Drosophilidae</taxon>
        <taxon>Drosophila</taxon>
        <taxon>Sophophora</taxon>
    </lineage>
</organism>
<dbReference type="GO" id="GO:0140359">
    <property type="term" value="F:ABC-type transporter activity"/>
    <property type="evidence" value="ECO:0007669"/>
    <property type="project" value="InterPro"/>
</dbReference>
<dbReference type="GO" id="GO:0016020">
    <property type="term" value="C:membrane"/>
    <property type="evidence" value="ECO:0007669"/>
    <property type="project" value="UniProtKB-SubCell"/>
</dbReference>
<feature type="transmembrane region" description="Helical" evidence="7">
    <location>
        <begin position="1397"/>
        <end position="1419"/>
    </location>
</feature>
<feature type="transmembrane region" description="Helical" evidence="7">
    <location>
        <begin position="1235"/>
        <end position="1262"/>
    </location>
</feature>
<dbReference type="PANTHER" id="PTHR19229:SF250">
    <property type="entry name" value="ABC TRANSPORTER DOMAIN-CONTAINING PROTEIN-RELATED"/>
    <property type="match status" value="1"/>
</dbReference>
<feature type="transmembrane region" description="Helical" evidence="7">
    <location>
        <begin position="1012"/>
        <end position="1030"/>
    </location>
</feature>
<evidence type="ECO:0000256" key="1">
    <source>
        <dbReference type="ARBA" id="ARBA00004141"/>
    </source>
</evidence>
<evidence type="ECO:0000313" key="9">
    <source>
        <dbReference type="EMBL" id="EDW76555.1"/>
    </source>
</evidence>
<feature type="transmembrane region" description="Helical" evidence="7">
    <location>
        <begin position="291"/>
        <end position="315"/>
    </location>
</feature>
<dbReference type="InterPro" id="IPR003439">
    <property type="entry name" value="ABC_transporter-like_ATP-bd"/>
</dbReference>
<dbReference type="Pfam" id="PF23321">
    <property type="entry name" value="R1_ABCA1"/>
    <property type="match status" value="1"/>
</dbReference>
<feature type="transmembrane region" description="Helical" evidence="7">
    <location>
        <begin position="1276"/>
        <end position="1309"/>
    </location>
</feature>
<dbReference type="InterPro" id="IPR013525">
    <property type="entry name" value="ABC2_TM"/>
</dbReference>
<gene>
    <name evidence="9" type="primary">Dwil\GK15524</name>
    <name evidence="9" type="ORF">Dwil_GK15524</name>
</gene>
<dbReference type="GO" id="GO:0005319">
    <property type="term" value="F:lipid transporter activity"/>
    <property type="evidence" value="ECO:0007669"/>
    <property type="project" value="TreeGrafter"/>
</dbReference>
<feature type="transmembrane region" description="Helical" evidence="7">
    <location>
        <begin position="366"/>
        <end position="384"/>
    </location>
</feature>
<dbReference type="OrthoDB" id="7860798at2759"/>
<keyword evidence="4" id="KW-0067">ATP-binding</keyword>
<feature type="transmembrane region" description="Helical" evidence="7">
    <location>
        <begin position="18"/>
        <end position="39"/>
    </location>
</feature>
<keyword evidence="3" id="KW-0547">Nucleotide-binding</keyword>
<dbReference type="Gene3D" id="3.40.50.300">
    <property type="entry name" value="P-loop containing nucleotide triphosphate hydrolases"/>
    <property type="match status" value="2"/>
</dbReference>
<evidence type="ECO:0000256" key="7">
    <source>
        <dbReference type="SAM" id="Phobius"/>
    </source>
</evidence>
<dbReference type="HOGENOM" id="CLU_000604_19_1_1"/>
<dbReference type="Proteomes" id="UP000007798">
    <property type="component" value="Unassembled WGS sequence"/>
</dbReference>
<keyword evidence="2 7" id="KW-0812">Transmembrane</keyword>
<feature type="domain" description="ABC transporter" evidence="8">
    <location>
        <begin position="648"/>
        <end position="881"/>
    </location>
</feature>
<dbReference type="SUPFAM" id="SSF52540">
    <property type="entry name" value="P-loop containing nucleoside triphosphate hydrolases"/>
    <property type="match status" value="2"/>
</dbReference>
<proteinExistence type="predicted"/>
<feature type="transmembrane region" description="Helical" evidence="7">
    <location>
        <begin position="330"/>
        <end position="354"/>
    </location>
</feature>
<dbReference type="InterPro" id="IPR056264">
    <property type="entry name" value="R2_ABCA1-4-like"/>
</dbReference>
<evidence type="ECO:0000256" key="6">
    <source>
        <dbReference type="ARBA" id="ARBA00023136"/>
    </source>
</evidence>